<dbReference type="EMBL" id="QBIU01000001">
    <property type="protein sequence ID" value="MWV69941.1"/>
    <property type="molecule type" value="Genomic_DNA"/>
</dbReference>
<reference evidence="6 7" key="1">
    <citation type="journal article" date="2014" name="Genome Announc.">
        <title>Draft genome sequences of eight enterohepatic helicobacter species isolated from both laboratory and wild rodents.</title>
        <authorList>
            <person name="Sheh A."/>
            <person name="Shen Z."/>
            <person name="Fox J.G."/>
        </authorList>
    </citation>
    <scope>NUCLEOTIDE SEQUENCE [LARGE SCALE GENOMIC DNA]</scope>
    <source>
        <strain evidence="6 7">MIT 97-6194</strain>
    </source>
</reference>
<dbReference type="InterPro" id="IPR020084">
    <property type="entry name" value="NUDIX_hydrolase_CS"/>
</dbReference>
<organism evidence="6 7">
    <name type="scientific">Helicobacter saguini</name>
    <dbReference type="NCBI Taxonomy" id="1548018"/>
    <lineage>
        <taxon>Bacteria</taxon>
        <taxon>Pseudomonadati</taxon>
        <taxon>Campylobacterota</taxon>
        <taxon>Epsilonproteobacteria</taxon>
        <taxon>Campylobacterales</taxon>
        <taxon>Helicobacteraceae</taxon>
        <taxon>Helicobacter</taxon>
    </lineage>
</organism>
<dbReference type="InterPro" id="IPR000086">
    <property type="entry name" value="NUDIX_hydrolase_dom"/>
</dbReference>
<reference evidence="6" key="3">
    <citation type="submission" date="2018-04" db="EMBL/GenBank/DDBJ databases">
        <authorList>
            <person name="Sheh A."/>
            <person name="Shen Z."/>
            <person name="Mannion A.J."/>
            <person name="Fox J.G."/>
        </authorList>
    </citation>
    <scope>NUCLEOTIDE SEQUENCE</scope>
    <source>
        <strain evidence="6">MIT 97-6194</strain>
    </source>
</reference>
<feature type="domain" description="Nudix hydrolase" evidence="4">
    <location>
        <begin position="5"/>
        <end position="147"/>
    </location>
</feature>
<dbReference type="PANTHER" id="PTHR11839">
    <property type="entry name" value="UDP/ADP-SUGAR PYROPHOSPHATASE"/>
    <property type="match status" value="1"/>
</dbReference>
<dbReference type="NCBIfam" id="NF001938">
    <property type="entry name" value="PRK00714.1-5"/>
    <property type="match status" value="1"/>
</dbReference>
<dbReference type="OrthoDB" id="9810648at2"/>
<dbReference type="GO" id="GO:0019693">
    <property type="term" value="P:ribose phosphate metabolic process"/>
    <property type="evidence" value="ECO:0007669"/>
    <property type="project" value="TreeGrafter"/>
</dbReference>
<dbReference type="GO" id="GO:0034432">
    <property type="term" value="F:bis(5'-adenosyl)-pentaphosphatase activity"/>
    <property type="evidence" value="ECO:0007669"/>
    <property type="project" value="TreeGrafter"/>
</dbReference>
<dbReference type="GO" id="GO:0008893">
    <property type="term" value="F:guanosine-3',5'-bis(diphosphate) 3'-diphosphatase activity"/>
    <property type="evidence" value="ECO:0007669"/>
    <property type="project" value="TreeGrafter"/>
</dbReference>
<dbReference type="InterPro" id="IPR020476">
    <property type="entry name" value="Nudix_hydrolase"/>
</dbReference>
<protein>
    <submittedName>
        <fullName evidence="6">RNA pyrophosphohydrolase</fullName>
        <ecNumber evidence="6">3.6.1.-</ecNumber>
    </submittedName>
</protein>
<dbReference type="Proteomes" id="UP000477070">
    <property type="component" value="Unassembled WGS sequence"/>
</dbReference>
<dbReference type="PANTHER" id="PTHR11839:SF22">
    <property type="entry name" value="NUDIX HYDROLASE 26, CHLOROPLASTIC"/>
    <property type="match status" value="1"/>
</dbReference>
<comment type="cofactor">
    <cofactor evidence="1">
        <name>Mn(2+)</name>
        <dbReference type="ChEBI" id="CHEBI:29035"/>
    </cofactor>
</comment>
<dbReference type="SUPFAM" id="SSF55811">
    <property type="entry name" value="Nudix"/>
    <property type="match status" value="1"/>
</dbReference>
<dbReference type="STRING" id="1548018.LS64_06860"/>
<name>A0A347VNK0_9HELI</name>
<dbReference type="RefSeq" id="WP_034571759.1">
    <property type="nucleotide sequence ID" value="NZ_JRMP02000020.1"/>
</dbReference>
<evidence type="ECO:0000256" key="1">
    <source>
        <dbReference type="ARBA" id="ARBA00001936"/>
    </source>
</evidence>
<dbReference type="PROSITE" id="PS00893">
    <property type="entry name" value="NUDIX_BOX"/>
    <property type="match status" value="1"/>
</dbReference>
<dbReference type="Gene3D" id="3.90.79.10">
    <property type="entry name" value="Nucleoside Triphosphate Pyrophosphohydrolase"/>
    <property type="match status" value="1"/>
</dbReference>
<dbReference type="Proteomes" id="UP000029714">
    <property type="component" value="Unassembled WGS sequence"/>
</dbReference>
<sequence>MQDNSYRQNVAAIVLSDKYPNVCEFFLGERHDLKGIWQFPQGGIDDGESPQDALLRELGEEIGTSEVEVLASLPQWLSYDFPPGVKERMKPYVGQNQKYFLVKLKKDSSVNIQTAEPEFCRYEFVDYEQLLERINHFKKGVYMKALSYFRKEGYI</sequence>
<dbReference type="InterPro" id="IPR015797">
    <property type="entry name" value="NUDIX_hydrolase-like_dom_sf"/>
</dbReference>
<dbReference type="InterPro" id="IPR022927">
    <property type="entry name" value="RppH"/>
</dbReference>
<dbReference type="PROSITE" id="PS51462">
    <property type="entry name" value="NUDIX"/>
    <property type="match status" value="1"/>
</dbReference>
<evidence type="ECO:0000313" key="8">
    <source>
        <dbReference type="Proteomes" id="UP000477070"/>
    </source>
</evidence>
<reference evidence="6 7" key="2">
    <citation type="journal article" date="2016" name="Infect. Immun.">
        <title>Helicobacter saguini, a Novel Helicobacter Isolated from Cotton-Top Tamarins with Ulcerative Colitis, Has Proinflammatory Properties and Induces Typhlocolitis and Dysplasia in Gnotobiotic IL-10-/- Mice.</title>
        <authorList>
            <person name="Shen Z."/>
            <person name="Mannion A."/>
            <person name="Whary M.T."/>
            <person name="Muthupalani S."/>
            <person name="Sheh A."/>
            <person name="Feng Y."/>
            <person name="Gong G."/>
            <person name="Vandamme P."/>
            <person name="Holcombe H.R."/>
            <person name="Paster B.J."/>
            <person name="Fox J.G."/>
        </authorList>
    </citation>
    <scope>NUCLEOTIDE SEQUENCE [LARGE SCALE GENOMIC DNA]</scope>
    <source>
        <strain evidence="6 7">MIT 97-6194</strain>
    </source>
</reference>
<keyword evidence="7" id="KW-1185">Reference proteome</keyword>
<dbReference type="PRINTS" id="PR00502">
    <property type="entry name" value="NUDIXFAMILY"/>
</dbReference>
<dbReference type="EMBL" id="JRMP02000020">
    <property type="protein sequence ID" value="TLD92384.1"/>
    <property type="molecule type" value="Genomic_DNA"/>
</dbReference>
<dbReference type="EC" id="3.6.1.-" evidence="6"/>
<evidence type="ECO:0000313" key="6">
    <source>
        <dbReference type="EMBL" id="TLD92384.1"/>
    </source>
</evidence>
<dbReference type="CDD" id="cd03671">
    <property type="entry name" value="NUDIX_Ap4A_hydrolase_plant_like"/>
    <property type="match status" value="1"/>
</dbReference>
<comment type="caution">
    <text evidence="6">The sequence shown here is derived from an EMBL/GenBank/DDBJ whole genome shotgun (WGS) entry which is preliminary data.</text>
</comment>
<dbReference type="AlphaFoldDB" id="A0A347VNK0"/>
<evidence type="ECO:0000313" key="7">
    <source>
        <dbReference type="Proteomes" id="UP000029714"/>
    </source>
</evidence>
<evidence type="ECO:0000259" key="4">
    <source>
        <dbReference type="PROSITE" id="PS51462"/>
    </source>
</evidence>
<evidence type="ECO:0000313" key="5">
    <source>
        <dbReference type="EMBL" id="MWV69941.1"/>
    </source>
</evidence>
<accession>A0A347VNK0</accession>
<dbReference type="Pfam" id="PF00293">
    <property type="entry name" value="NUDIX"/>
    <property type="match status" value="1"/>
</dbReference>
<gene>
    <name evidence="5" type="ORF">DCO61_07995</name>
    <name evidence="6" type="ORF">LS64_010350</name>
</gene>
<evidence type="ECO:0000256" key="3">
    <source>
        <dbReference type="RuleBase" id="RU003476"/>
    </source>
</evidence>
<comment type="similarity">
    <text evidence="3">Belongs to the Nudix hydrolase family.</text>
</comment>
<keyword evidence="2 3" id="KW-0378">Hydrolase</keyword>
<dbReference type="GO" id="GO:0006753">
    <property type="term" value="P:nucleoside phosphate metabolic process"/>
    <property type="evidence" value="ECO:0007669"/>
    <property type="project" value="TreeGrafter"/>
</dbReference>
<reference evidence="5 8" key="4">
    <citation type="submission" date="2019-12" db="EMBL/GenBank/DDBJ databases">
        <title>Multi-Generational Helicobacter saguini Isolates.</title>
        <authorList>
            <person name="Mannion A."/>
            <person name="Shen Z."/>
            <person name="Fox J.G."/>
        </authorList>
    </citation>
    <scope>NUCLEOTIDE SEQUENCE [LARGE SCALE GENOMIC DNA]</scope>
    <source>
        <strain evidence="5">16-048</strain>
        <strain evidence="8">16-048 (F4)</strain>
    </source>
</reference>
<proteinExistence type="inferred from homology"/>
<dbReference type="NCBIfam" id="NF001936">
    <property type="entry name" value="PRK00714.1-3"/>
    <property type="match status" value="1"/>
</dbReference>
<evidence type="ECO:0000256" key="2">
    <source>
        <dbReference type="ARBA" id="ARBA00022801"/>
    </source>
</evidence>